<comment type="caution">
    <text evidence="2">The sequence shown here is derived from an EMBL/GenBank/DDBJ whole genome shotgun (WGS) entry which is preliminary data.</text>
</comment>
<keyword evidence="3" id="KW-1185">Reference proteome</keyword>
<protein>
    <submittedName>
        <fullName evidence="2">Uncharacterized protein</fullName>
    </submittedName>
</protein>
<sequence>MELYACIRFVEENLYSAKYYYIPITSVYCNKHDTDHIVPVDLGDYDTKNKYYIFWNDGVNEDKYLGYIVSLGESKEDAKNRTLTREKRVIIPKKLTSSDTSDQEIEENNSKNPT</sequence>
<evidence type="ECO:0000313" key="3">
    <source>
        <dbReference type="Proteomes" id="UP000215335"/>
    </source>
</evidence>
<proteinExistence type="predicted"/>
<accession>A0A232FFS6</accession>
<gene>
    <name evidence="2" type="ORF">TSAR_006688</name>
</gene>
<feature type="region of interest" description="Disordered" evidence="1">
    <location>
        <begin position="94"/>
        <end position="114"/>
    </location>
</feature>
<organism evidence="2 3">
    <name type="scientific">Trichomalopsis sarcophagae</name>
    <dbReference type="NCBI Taxonomy" id="543379"/>
    <lineage>
        <taxon>Eukaryota</taxon>
        <taxon>Metazoa</taxon>
        <taxon>Ecdysozoa</taxon>
        <taxon>Arthropoda</taxon>
        <taxon>Hexapoda</taxon>
        <taxon>Insecta</taxon>
        <taxon>Pterygota</taxon>
        <taxon>Neoptera</taxon>
        <taxon>Endopterygota</taxon>
        <taxon>Hymenoptera</taxon>
        <taxon>Apocrita</taxon>
        <taxon>Proctotrupomorpha</taxon>
        <taxon>Chalcidoidea</taxon>
        <taxon>Pteromalidae</taxon>
        <taxon>Pteromalinae</taxon>
        <taxon>Trichomalopsis</taxon>
    </lineage>
</organism>
<evidence type="ECO:0000256" key="1">
    <source>
        <dbReference type="SAM" id="MobiDB-lite"/>
    </source>
</evidence>
<name>A0A232FFS6_9HYME</name>
<reference evidence="2 3" key="1">
    <citation type="journal article" date="2017" name="Curr. Biol.">
        <title>The Evolution of Venom by Co-option of Single-Copy Genes.</title>
        <authorList>
            <person name="Martinson E.O."/>
            <person name="Mrinalini"/>
            <person name="Kelkar Y.D."/>
            <person name="Chang C.H."/>
            <person name="Werren J.H."/>
        </authorList>
    </citation>
    <scope>NUCLEOTIDE SEQUENCE [LARGE SCALE GENOMIC DNA]</scope>
    <source>
        <strain evidence="2 3">Alberta</strain>
        <tissue evidence="2">Whole body</tissue>
    </source>
</reference>
<dbReference type="AlphaFoldDB" id="A0A232FFS6"/>
<dbReference type="Proteomes" id="UP000215335">
    <property type="component" value="Unassembled WGS sequence"/>
</dbReference>
<dbReference type="EMBL" id="NNAY01000266">
    <property type="protein sequence ID" value="OXU29614.1"/>
    <property type="molecule type" value="Genomic_DNA"/>
</dbReference>
<evidence type="ECO:0000313" key="2">
    <source>
        <dbReference type="EMBL" id="OXU29614.1"/>
    </source>
</evidence>